<evidence type="ECO:0000256" key="2">
    <source>
        <dbReference type="ARBA" id="ARBA00004609"/>
    </source>
</evidence>
<evidence type="ECO:0000256" key="4">
    <source>
        <dbReference type="ARBA" id="ARBA00022622"/>
    </source>
</evidence>
<keyword evidence="7" id="KW-0325">Glycoprotein</keyword>
<evidence type="ECO:0000256" key="9">
    <source>
        <dbReference type="SAM" id="SignalP"/>
    </source>
</evidence>
<reference evidence="11" key="1">
    <citation type="submission" date="2016-08" db="EMBL/GenBank/DDBJ databases">
        <title>VSG repertoire of Trypanosoma brucei EATRO 1125.</title>
        <authorList>
            <person name="Cross G.A."/>
        </authorList>
    </citation>
    <scope>NUCLEOTIDE SEQUENCE</scope>
    <source>
        <strain evidence="11">EATRO 1125</strain>
    </source>
</reference>
<dbReference type="VEuPathDB" id="TriTrypDB:Tb1125.11.19990"/>
<evidence type="ECO:0000256" key="5">
    <source>
        <dbReference type="ARBA" id="ARBA00022729"/>
    </source>
</evidence>
<evidence type="ECO:0000256" key="1">
    <source>
        <dbReference type="ARBA" id="ARBA00002523"/>
    </source>
</evidence>
<dbReference type="AlphaFoldDB" id="A0A1J0R789"/>
<organism evidence="11">
    <name type="scientific">Trypanosoma brucei</name>
    <dbReference type="NCBI Taxonomy" id="5691"/>
    <lineage>
        <taxon>Eukaryota</taxon>
        <taxon>Discoba</taxon>
        <taxon>Euglenozoa</taxon>
        <taxon>Kinetoplastea</taxon>
        <taxon>Metakinetoplastina</taxon>
        <taxon>Trypanosomatida</taxon>
        <taxon>Trypanosomatidae</taxon>
        <taxon>Trypanosoma</taxon>
    </lineage>
</organism>
<evidence type="ECO:0000259" key="10">
    <source>
        <dbReference type="Pfam" id="PF13206"/>
    </source>
</evidence>
<accession>A0A1J0R789</accession>
<evidence type="ECO:0000256" key="8">
    <source>
        <dbReference type="ARBA" id="ARBA00023288"/>
    </source>
</evidence>
<feature type="chain" id="PRO_5012520498" evidence="9">
    <location>
        <begin position="20"/>
        <end position="322"/>
    </location>
</feature>
<sequence>MNYSFVTVLIAFTVSTAHGSNVYEGQNSAVFAALCDSARFLNKLPAFHEKESIKTKEYAELIRRNMSLSDSAQKKLFAKDDNPQKWIESAPEKGAAKSDWNEMWQDRLTAIKERETTPGKAKEGVNFYSKLPPTNLQTSKAQVALFAATAREITKEEAPEWPEDPIRDSADPAGKLKELFLGGSDKKLANVALADLFGTGQTGCSSRDTTCTAGAGNNKPNRLLTAMACVWEVETNGQVNDICYKGKAGTNAWASGSGPNIGSLQAIAKKCTTDDSEPDETVDPLHMIENILKLITTYNTNSYLGAFETNCNGGKGNSRCVK</sequence>
<evidence type="ECO:0000256" key="7">
    <source>
        <dbReference type="ARBA" id="ARBA00023180"/>
    </source>
</evidence>
<comment type="function">
    <text evidence="1">VSG forms a coat on the surface of the parasite. The trypanosome evades the immune response of the host by expressing a series of antigenically distinct VSGs from an estimated 1000 VSG genes.</text>
</comment>
<dbReference type="VEuPathDB" id="TriTrypDB:Tb11.0980"/>
<keyword evidence="3" id="KW-1003">Cell membrane</keyword>
<keyword evidence="8" id="KW-0449">Lipoprotein</keyword>
<evidence type="ECO:0000313" key="11">
    <source>
        <dbReference type="EMBL" id="APD73680.1"/>
    </source>
</evidence>
<dbReference type="Pfam" id="PF13206">
    <property type="entry name" value="VSG_B"/>
    <property type="match status" value="1"/>
</dbReference>
<dbReference type="GO" id="GO:0005886">
    <property type="term" value="C:plasma membrane"/>
    <property type="evidence" value="ECO:0007669"/>
    <property type="project" value="UniProtKB-SubCell"/>
</dbReference>
<name>A0A1J0R789_9TRYP</name>
<evidence type="ECO:0000256" key="3">
    <source>
        <dbReference type="ARBA" id="ARBA00022475"/>
    </source>
</evidence>
<keyword evidence="5 9" id="KW-0732">Signal</keyword>
<proteinExistence type="predicted"/>
<dbReference type="EMBL" id="KX699724">
    <property type="protein sequence ID" value="APD73680.1"/>
    <property type="molecule type" value="Genomic_DNA"/>
</dbReference>
<protein>
    <submittedName>
        <fullName evidence="11">Variant surface glycoprotein 1125.1485</fullName>
    </submittedName>
</protein>
<keyword evidence="4" id="KW-0336">GPI-anchor</keyword>
<dbReference type="InterPro" id="IPR025932">
    <property type="entry name" value="Trypano_VSG_B_N_dom"/>
</dbReference>
<dbReference type="GO" id="GO:0098552">
    <property type="term" value="C:side of membrane"/>
    <property type="evidence" value="ECO:0007669"/>
    <property type="project" value="UniProtKB-KW"/>
</dbReference>
<feature type="domain" description="Trypanosome variant surface glycoprotein B-type N-terminal" evidence="10">
    <location>
        <begin position="9"/>
        <end position="322"/>
    </location>
</feature>
<comment type="subcellular location">
    <subcellularLocation>
        <location evidence="2">Cell membrane</location>
        <topology evidence="2">Lipid-anchor</topology>
        <topology evidence="2">GPI-anchor</topology>
    </subcellularLocation>
</comment>
<evidence type="ECO:0000256" key="6">
    <source>
        <dbReference type="ARBA" id="ARBA00023136"/>
    </source>
</evidence>
<feature type="signal peptide" evidence="9">
    <location>
        <begin position="1"/>
        <end position="19"/>
    </location>
</feature>
<dbReference type="VEuPathDB" id="TriTrypDB:Tb427_000279200"/>
<keyword evidence="6" id="KW-0472">Membrane</keyword>